<dbReference type="EMBL" id="JACGBB010000038">
    <property type="protein sequence ID" value="MBZ7988152.1"/>
    <property type="molecule type" value="Genomic_DNA"/>
</dbReference>
<comment type="caution">
    <text evidence="1">The sequence shown here is derived from an EMBL/GenBank/DDBJ whole genome shotgun (WGS) entry which is preliminary data.</text>
</comment>
<sequence>MLFKDIFFKENVLFIHIPKNAGTSIEKSIYNTNWLVGHTPAIRYFKEDENKFLSLKSFAFVRNPYDRFISAFFYLKDGGAMRGSDLEFYYFIKDTSFSEFCFNILNNEEYKNKVLSHIHFREQYKFVCNAKKEIIVNFIGKYEKIAADFLLFTKIYLNKNIFLPHLNRSKHEEYLKYYQENEVKAVNALYKEDFLKFNYKMLDENHFATGGGVLMFKLTVIALFALEQILLMGGGN</sequence>
<dbReference type="Pfam" id="PF03567">
    <property type="entry name" value="Sulfotransfer_2"/>
    <property type="match status" value="1"/>
</dbReference>
<dbReference type="RefSeq" id="WP_224325594.1">
    <property type="nucleotide sequence ID" value="NZ_JACGBB010000038.1"/>
</dbReference>
<dbReference type="Gene3D" id="3.40.50.300">
    <property type="entry name" value="P-loop containing nucleotide triphosphate hydrolases"/>
    <property type="match status" value="1"/>
</dbReference>
<keyword evidence="2" id="KW-1185">Reference proteome</keyword>
<dbReference type="InterPro" id="IPR005331">
    <property type="entry name" value="Sulfotransferase"/>
</dbReference>
<evidence type="ECO:0000313" key="1">
    <source>
        <dbReference type="EMBL" id="MBZ7988152.1"/>
    </source>
</evidence>
<dbReference type="SUPFAM" id="SSF52540">
    <property type="entry name" value="P-loop containing nucleoside triphosphate hydrolases"/>
    <property type="match status" value="1"/>
</dbReference>
<evidence type="ECO:0000313" key="2">
    <source>
        <dbReference type="Proteomes" id="UP000786183"/>
    </source>
</evidence>
<gene>
    <name evidence="1" type="ORF">AVCANL283_08620</name>
</gene>
<organism evidence="1 2">
    <name type="scientific">Campylobacter canadensis</name>
    <dbReference type="NCBI Taxonomy" id="449520"/>
    <lineage>
        <taxon>Bacteria</taxon>
        <taxon>Pseudomonadati</taxon>
        <taxon>Campylobacterota</taxon>
        <taxon>Epsilonproteobacteria</taxon>
        <taxon>Campylobacterales</taxon>
        <taxon>Campylobacteraceae</taxon>
        <taxon>Campylobacter</taxon>
    </lineage>
</organism>
<dbReference type="InterPro" id="IPR027417">
    <property type="entry name" value="P-loop_NTPase"/>
</dbReference>
<proteinExistence type="predicted"/>
<dbReference type="Proteomes" id="UP000786183">
    <property type="component" value="Unassembled WGS sequence"/>
</dbReference>
<protein>
    <submittedName>
        <fullName evidence="1">Sulfotransferase family 2 domain-containing protein</fullName>
    </submittedName>
</protein>
<reference evidence="1 2" key="1">
    <citation type="submission" date="2020-07" db="EMBL/GenBank/DDBJ databases">
        <title>Transfer of Campylobacter canadensis to the novel genus Avispirillum gen. nov., that also includes two novel species recovered from migratory waterfowl: Avispirillum anseris sp. nov. and Avispirillum brantae sp. nov.</title>
        <authorList>
            <person name="Miller W.G."/>
            <person name="Chapman M.H."/>
            <person name="Yee E."/>
            <person name="Inglis G.D."/>
        </authorList>
    </citation>
    <scope>NUCLEOTIDE SEQUENCE [LARGE SCALE GENOMIC DNA]</scope>
    <source>
        <strain evidence="1 2">L283</strain>
    </source>
</reference>
<accession>A0ABS7WUZ6</accession>
<name>A0ABS7WUZ6_9BACT</name>